<name>A0A1J1J0C3_9DIPT</name>
<dbReference type="InterPro" id="IPR056513">
    <property type="entry name" value="INO80F"/>
</dbReference>
<keyword evidence="2" id="KW-0539">Nucleus</keyword>
<evidence type="ECO:0000313" key="4">
    <source>
        <dbReference type="EMBL" id="CRL05784.1"/>
    </source>
</evidence>
<evidence type="ECO:0000256" key="2">
    <source>
        <dbReference type="ARBA" id="ARBA00023242"/>
    </source>
</evidence>
<dbReference type="AlphaFoldDB" id="A0A1J1J0C3"/>
<dbReference type="Proteomes" id="UP000183832">
    <property type="component" value="Unassembled WGS sequence"/>
</dbReference>
<sequence>MTLHYDLNAMVNKNQIDNSNERDRSEKYRYLIKILEKRCEQMSKSNEKIAARSLTVKKLIKKRSKDVELLKSRLDSYNDNWRS</sequence>
<dbReference type="Pfam" id="PF24245">
    <property type="entry name" value="INO80F"/>
    <property type="match status" value="1"/>
</dbReference>
<dbReference type="GO" id="GO:0005634">
    <property type="term" value="C:nucleus"/>
    <property type="evidence" value="ECO:0007669"/>
    <property type="project" value="UniProtKB-SubCell"/>
</dbReference>
<dbReference type="EMBL" id="CVRI01000065">
    <property type="protein sequence ID" value="CRL05784.1"/>
    <property type="molecule type" value="Genomic_DNA"/>
</dbReference>
<evidence type="ECO:0000313" key="5">
    <source>
        <dbReference type="Proteomes" id="UP000183832"/>
    </source>
</evidence>
<gene>
    <name evidence="4" type="ORF">CLUMA_CG018812</name>
</gene>
<feature type="domain" description="INO80 complex subunit F" evidence="3">
    <location>
        <begin position="28"/>
        <end position="74"/>
    </location>
</feature>
<evidence type="ECO:0000259" key="3">
    <source>
        <dbReference type="Pfam" id="PF24245"/>
    </source>
</evidence>
<proteinExistence type="predicted"/>
<reference evidence="4 5" key="1">
    <citation type="submission" date="2015-04" db="EMBL/GenBank/DDBJ databases">
        <authorList>
            <person name="Syromyatnikov M.Y."/>
            <person name="Popov V.N."/>
        </authorList>
    </citation>
    <scope>NUCLEOTIDE SEQUENCE [LARGE SCALE GENOMIC DNA]</scope>
</reference>
<accession>A0A1J1J0C3</accession>
<protein>
    <submittedName>
        <fullName evidence="4">CLUMA_CG018812, isoform A</fullName>
    </submittedName>
</protein>
<comment type="subcellular location">
    <subcellularLocation>
        <location evidence="1">Nucleus</location>
    </subcellularLocation>
</comment>
<keyword evidence="5" id="KW-1185">Reference proteome</keyword>
<evidence type="ECO:0000256" key="1">
    <source>
        <dbReference type="ARBA" id="ARBA00004123"/>
    </source>
</evidence>
<dbReference type="OrthoDB" id="10070927at2759"/>
<organism evidence="4 5">
    <name type="scientific">Clunio marinus</name>
    <dbReference type="NCBI Taxonomy" id="568069"/>
    <lineage>
        <taxon>Eukaryota</taxon>
        <taxon>Metazoa</taxon>
        <taxon>Ecdysozoa</taxon>
        <taxon>Arthropoda</taxon>
        <taxon>Hexapoda</taxon>
        <taxon>Insecta</taxon>
        <taxon>Pterygota</taxon>
        <taxon>Neoptera</taxon>
        <taxon>Endopterygota</taxon>
        <taxon>Diptera</taxon>
        <taxon>Nematocera</taxon>
        <taxon>Chironomoidea</taxon>
        <taxon>Chironomidae</taxon>
        <taxon>Clunio</taxon>
    </lineage>
</organism>
<dbReference type="STRING" id="568069.A0A1J1J0C3"/>